<evidence type="ECO:0000256" key="2">
    <source>
        <dbReference type="SAM" id="SignalP"/>
    </source>
</evidence>
<evidence type="ECO:0000256" key="1">
    <source>
        <dbReference type="ARBA" id="ARBA00022729"/>
    </source>
</evidence>
<feature type="signal peptide" evidence="2">
    <location>
        <begin position="1"/>
        <end position="23"/>
    </location>
</feature>
<protein>
    <recommendedName>
        <fullName evidence="4">PBP/GOBP family protein</fullName>
    </recommendedName>
</protein>
<keyword evidence="1 2" id="KW-0732">Signal</keyword>
<dbReference type="GO" id="GO:0005549">
    <property type="term" value="F:odorant binding"/>
    <property type="evidence" value="ECO:0007669"/>
    <property type="project" value="InterPro"/>
</dbReference>
<evidence type="ECO:0008006" key="4">
    <source>
        <dbReference type="Google" id="ProtNLM"/>
    </source>
</evidence>
<dbReference type="InterPro" id="IPR006170">
    <property type="entry name" value="PBP/GOBP"/>
</dbReference>
<dbReference type="SMART" id="SM00708">
    <property type="entry name" value="PhBP"/>
    <property type="match status" value="1"/>
</dbReference>
<name>A0A1I8MQA3_MUSDO</name>
<dbReference type="SUPFAM" id="SSF47565">
    <property type="entry name" value="Insect pheromone/odorant-binding proteins"/>
    <property type="match status" value="1"/>
</dbReference>
<dbReference type="VEuPathDB" id="VectorBase:MDOMA2_000085"/>
<sequence length="143" mass="16364">MKAVIGLFALLATLMALVELTQAMDKKELEEKVKKLGAECAKEVGISDDEMKLFIANQSKAIDERKFTDKMKCYMLCWYKKIGIFDADGKPKIAEIIKFFEERYHSKKDKVKPALNKCASIKEDNMCEHVFKFERCVAKAIEG</sequence>
<dbReference type="CDD" id="cd23992">
    <property type="entry name" value="PBP_GOBP"/>
    <property type="match status" value="1"/>
</dbReference>
<dbReference type="EnsemblMetazoa" id="MDOA007337-RA">
    <property type="protein sequence ID" value="MDOA007337-PA"/>
    <property type="gene ID" value="MDOA007337"/>
</dbReference>
<evidence type="ECO:0000313" key="3">
    <source>
        <dbReference type="EnsemblMetazoa" id="MDOA007337-PA"/>
    </source>
</evidence>
<dbReference type="VEuPathDB" id="VectorBase:MDOA007337"/>
<accession>A0A1I8MQA3</accession>
<reference evidence="3" key="1">
    <citation type="submission" date="2020-05" db="UniProtKB">
        <authorList>
            <consortium name="EnsemblMetazoa"/>
        </authorList>
    </citation>
    <scope>IDENTIFICATION</scope>
    <source>
        <strain evidence="3">Aabys</strain>
    </source>
</reference>
<dbReference type="OrthoDB" id="7665616at2759"/>
<dbReference type="PANTHER" id="PTHR11857">
    <property type="entry name" value="ODORANT BINDING PROTEIN-RELATED"/>
    <property type="match status" value="1"/>
</dbReference>
<gene>
    <name evidence="3" type="primary">101891367</name>
</gene>
<proteinExistence type="predicted"/>
<dbReference type="InterPro" id="IPR036728">
    <property type="entry name" value="PBP_GOBP_sf"/>
</dbReference>
<dbReference type="Gene3D" id="1.10.238.20">
    <property type="entry name" value="Pheromone/general odorant binding protein domain"/>
    <property type="match status" value="1"/>
</dbReference>
<dbReference type="eggNOG" id="ENOG502T81Y">
    <property type="taxonomic scope" value="Eukaryota"/>
</dbReference>
<dbReference type="GO" id="GO:0005615">
    <property type="term" value="C:extracellular space"/>
    <property type="evidence" value="ECO:0007669"/>
    <property type="project" value="TreeGrafter"/>
</dbReference>
<dbReference type="GO" id="GO:0007608">
    <property type="term" value="P:sensory perception of smell"/>
    <property type="evidence" value="ECO:0007669"/>
    <property type="project" value="TreeGrafter"/>
</dbReference>
<dbReference type="Pfam" id="PF01395">
    <property type="entry name" value="PBP_GOBP"/>
    <property type="match status" value="1"/>
</dbReference>
<dbReference type="AlphaFoldDB" id="A0A1I8MQA3"/>
<organism evidence="3">
    <name type="scientific">Musca domestica</name>
    <name type="common">House fly</name>
    <dbReference type="NCBI Taxonomy" id="7370"/>
    <lineage>
        <taxon>Eukaryota</taxon>
        <taxon>Metazoa</taxon>
        <taxon>Ecdysozoa</taxon>
        <taxon>Arthropoda</taxon>
        <taxon>Hexapoda</taxon>
        <taxon>Insecta</taxon>
        <taxon>Pterygota</taxon>
        <taxon>Neoptera</taxon>
        <taxon>Endopterygota</taxon>
        <taxon>Diptera</taxon>
        <taxon>Brachycera</taxon>
        <taxon>Muscomorpha</taxon>
        <taxon>Muscoidea</taxon>
        <taxon>Muscidae</taxon>
        <taxon>Musca</taxon>
    </lineage>
</organism>
<feature type="chain" id="PRO_5044560723" description="PBP/GOBP family protein" evidence="2">
    <location>
        <begin position="24"/>
        <end position="143"/>
    </location>
</feature>